<proteinExistence type="predicted"/>
<dbReference type="EMBL" id="QEOB01000003">
    <property type="protein sequence ID" value="PVX85881.1"/>
    <property type="molecule type" value="Genomic_DNA"/>
</dbReference>
<organism evidence="1 2">
    <name type="scientific">Paraburkholderia unamae</name>
    <dbReference type="NCBI Taxonomy" id="219649"/>
    <lineage>
        <taxon>Bacteria</taxon>
        <taxon>Pseudomonadati</taxon>
        <taxon>Pseudomonadota</taxon>
        <taxon>Betaproteobacteria</taxon>
        <taxon>Burkholderiales</taxon>
        <taxon>Burkholderiaceae</taxon>
        <taxon>Paraburkholderia</taxon>
    </lineage>
</organism>
<evidence type="ECO:0000313" key="2">
    <source>
        <dbReference type="Proteomes" id="UP000245712"/>
    </source>
</evidence>
<keyword evidence="2" id="KW-1185">Reference proteome</keyword>
<comment type="caution">
    <text evidence="1">The sequence shown here is derived from an EMBL/GenBank/DDBJ whole genome shotgun (WGS) entry which is preliminary data.</text>
</comment>
<protein>
    <submittedName>
        <fullName evidence="1">Uncharacterized protein</fullName>
    </submittedName>
</protein>
<reference evidence="1 2" key="1">
    <citation type="submission" date="2018-05" db="EMBL/GenBank/DDBJ databases">
        <title>Genomic Encyclopedia of Type Strains, Phase IV (KMG-V): Genome sequencing to study the core and pangenomes of soil and plant-associated prokaryotes.</title>
        <authorList>
            <person name="Whitman W."/>
        </authorList>
    </citation>
    <scope>NUCLEOTIDE SEQUENCE [LARGE SCALE GENOMIC DNA]</scope>
    <source>
        <strain evidence="1 2">SCZa-39</strain>
    </source>
</reference>
<evidence type="ECO:0000313" key="1">
    <source>
        <dbReference type="EMBL" id="PVX85881.1"/>
    </source>
</evidence>
<gene>
    <name evidence="1" type="ORF">C7402_103459</name>
</gene>
<dbReference type="Proteomes" id="UP000245712">
    <property type="component" value="Unassembled WGS sequence"/>
</dbReference>
<sequence>MIVHDALKALAPLWTKLHSQIASINEILDPHNKIIFDQSID</sequence>
<name>A0ABX5KSX8_9BURK</name>
<accession>A0ABX5KSX8</accession>